<dbReference type="AlphaFoldDB" id="A0A4C1W9B7"/>
<reference evidence="2 3" key="1">
    <citation type="journal article" date="2019" name="Commun. Biol.">
        <title>The bagworm genome reveals a unique fibroin gene that provides high tensile strength.</title>
        <authorList>
            <person name="Kono N."/>
            <person name="Nakamura H."/>
            <person name="Ohtoshi R."/>
            <person name="Tomita M."/>
            <person name="Numata K."/>
            <person name="Arakawa K."/>
        </authorList>
    </citation>
    <scope>NUCLEOTIDE SEQUENCE [LARGE SCALE GENOMIC DNA]</scope>
</reference>
<organism evidence="2 3">
    <name type="scientific">Eumeta variegata</name>
    <name type="common">Bagworm moth</name>
    <name type="synonym">Eumeta japonica</name>
    <dbReference type="NCBI Taxonomy" id="151549"/>
    <lineage>
        <taxon>Eukaryota</taxon>
        <taxon>Metazoa</taxon>
        <taxon>Ecdysozoa</taxon>
        <taxon>Arthropoda</taxon>
        <taxon>Hexapoda</taxon>
        <taxon>Insecta</taxon>
        <taxon>Pterygota</taxon>
        <taxon>Neoptera</taxon>
        <taxon>Endopterygota</taxon>
        <taxon>Lepidoptera</taxon>
        <taxon>Glossata</taxon>
        <taxon>Ditrysia</taxon>
        <taxon>Tineoidea</taxon>
        <taxon>Psychidae</taxon>
        <taxon>Oiketicinae</taxon>
        <taxon>Eumeta</taxon>
    </lineage>
</organism>
<name>A0A4C1W9B7_EUMVA</name>
<dbReference type="EMBL" id="BGZK01000488">
    <property type="protein sequence ID" value="GBP46725.1"/>
    <property type="molecule type" value="Genomic_DNA"/>
</dbReference>
<gene>
    <name evidence="2" type="ORF">EVAR_86978_1</name>
</gene>
<evidence type="ECO:0000313" key="2">
    <source>
        <dbReference type="EMBL" id="GBP46725.1"/>
    </source>
</evidence>
<evidence type="ECO:0000256" key="1">
    <source>
        <dbReference type="SAM" id="MobiDB-lite"/>
    </source>
</evidence>
<protein>
    <submittedName>
        <fullName evidence="2">Uncharacterized protein</fullName>
    </submittedName>
</protein>
<sequence>MTRRPKPPPKLGAYALSASKRSSPANAAYPGSVITASPTGIRPATAFIQRVKAWRPRQHAHAIRTQTVHPPVSHANKRPHGQLPDARGLQKSPTAREGCARRAPARAVSATLLMAAGPRNAPPAAKIPQHPQQTI</sequence>
<comment type="caution">
    <text evidence="2">The sequence shown here is derived from an EMBL/GenBank/DDBJ whole genome shotgun (WGS) entry which is preliminary data.</text>
</comment>
<dbReference type="Proteomes" id="UP000299102">
    <property type="component" value="Unassembled WGS sequence"/>
</dbReference>
<feature type="region of interest" description="Disordered" evidence="1">
    <location>
        <begin position="1"/>
        <end position="25"/>
    </location>
</feature>
<accession>A0A4C1W9B7</accession>
<proteinExistence type="predicted"/>
<evidence type="ECO:0000313" key="3">
    <source>
        <dbReference type="Proteomes" id="UP000299102"/>
    </source>
</evidence>
<feature type="region of interest" description="Disordered" evidence="1">
    <location>
        <begin position="58"/>
        <end position="103"/>
    </location>
</feature>
<keyword evidence="3" id="KW-1185">Reference proteome</keyword>